<evidence type="ECO:0000313" key="5">
    <source>
        <dbReference type="EMBL" id="KAG7453014.1"/>
    </source>
</evidence>
<dbReference type="GO" id="GO:0006351">
    <property type="term" value="P:DNA-templated transcription"/>
    <property type="evidence" value="ECO:0007669"/>
    <property type="project" value="InterPro"/>
</dbReference>
<dbReference type="CDD" id="cd12148">
    <property type="entry name" value="fungal_TF_MHR"/>
    <property type="match status" value="1"/>
</dbReference>
<feature type="compositionally biased region" description="Low complexity" evidence="3">
    <location>
        <begin position="665"/>
        <end position="675"/>
    </location>
</feature>
<name>A0A9P7W691_9AGAR</name>
<reference evidence="5" key="1">
    <citation type="submission" date="2020-11" db="EMBL/GenBank/DDBJ databases">
        <title>Adaptations for nitrogen fixation in a non-lichenized fungal sporocarp promotes dispersal by wood-feeding termites.</title>
        <authorList>
            <consortium name="DOE Joint Genome Institute"/>
            <person name="Koch R.A."/>
            <person name="Yoon G."/>
            <person name="Arayal U."/>
            <person name="Lail K."/>
            <person name="Amirebrahimi M."/>
            <person name="Labutti K."/>
            <person name="Lipzen A."/>
            <person name="Riley R."/>
            <person name="Barry K."/>
            <person name="Henrissat B."/>
            <person name="Grigoriev I.V."/>
            <person name="Herr J.R."/>
            <person name="Aime M.C."/>
        </authorList>
    </citation>
    <scope>NUCLEOTIDE SEQUENCE</scope>
    <source>
        <strain evidence="5">MCA 3950</strain>
    </source>
</reference>
<evidence type="ECO:0000256" key="1">
    <source>
        <dbReference type="ARBA" id="ARBA00022723"/>
    </source>
</evidence>
<dbReference type="Proteomes" id="UP000812287">
    <property type="component" value="Unassembled WGS sequence"/>
</dbReference>
<keyword evidence="1" id="KW-0479">Metal-binding</keyword>
<organism evidence="5 6">
    <name type="scientific">Guyanagaster necrorhizus</name>
    <dbReference type="NCBI Taxonomy" id="856835"/>
    <lineage>
        <taxon>Eukaryota</taxon>
        <taxon>Fungi</taxon>
        <taxon>Dikarya</taxon>
        <taxon>Basidiomycota</taxon>
        <taxon>Agaricomycotina</taxon>
        <taxon>Agaricomycetes</taxon>
        <taxon>Agaricomycetidae</taxon>
        <taxon>Agaricales</taxon>
        <taxon>Marasmiineae</taxon>
        <taxon>Physalacriaceae</taxon>
        <taxon>Guyanagaster</taxon>
    </lineage>
</organism>
<dbReference type="PANTHER" id="PTHR46910">
    <property type="entry name" value="TRANSCRIPTION FACTOR PDR1"/>
    <property type="match status" value="1"/>
</dbReference>
<feature type="region of interest" description="Disordered" evidence="3">
    <location>
        <begin position="641"/>
        <end position="728"/>
    </location>
</feature>
<dbReference type="AlphaFoldDB" id="A0A9P7W691"/>
<dbReference type="GO" id="GO:0008270">
    <property type="term" value="F:zinc ion binding"/>
    <property type="evidence" value="ECO:0007669"/>
    <property type="project" value="InterPro"/>
</dbReference>
<dbReference type="InterPro" id="IPR001138">
    <property type="entry name" value="Zn2Cys6_DnaBD"/>
</dbReference>
<feature type="compositionally biased region" description="Low complexity" evidence="3">
    <location>
        <begin position="102"/>
        <end position="115"/>
    </location>
</feature>
<dbReference type="CDD" id="cd00067">
    <property type="entry name" value="GAL4"/>
    <property type="match status" value="1"/>
</dbReference>
<accession>A0A9P7W691</accession>
<evidence type="ECO:0000256" key="3">
    <source>
        <dbReference type="SAM" id="MobiDB-lite"/>
    </source>
</evidence>
<keyword evidence="6" id="KW-1185">Reference proteome</keyword>
<dbReference type="InterPro" id="IPR050987">
    <property type="entry name" value="AtrR-like"/>
</dbReference>
<dbReference type="InterPro" id="IPR036864">
    <property type="entry name" value="Zn2-C6_fun-type_DNA-bd_sf"/>
</dbReference>
<dbReference type="GO" id="GO:0003677">
    <property type="term" value="F:DNA binding"/>
    <property type="evidence" value="ECO:0007669"/>
    <property type="project" value="InterPro"/>
</dbReference>
<dbReference type="RefSeq" id="XP_043046514.1">
    <property type="nucleotide sequence ID" value="XM_043184843.1"/>
</dbReference>
<dbReference type="GeneID" id="66107140"/>
<dbReference type="SUPFAM" id="SSF57701">
    <property type="entry name" value="Zn2/Cys6 DNA-binding domain"/>
    <property type="match status" value="1"/>
</dbReference>
<dbReference type="GO" id="GO:0000981">
    <property type="term" value="F:DNA-binding transcription factor activity, RNA polymerase II-specific"/>
    <property type="evidence" value="ECO:0007669"/>
    <property type="project" value="InterPro"/>
</dbReference>
<comment type="caution">
    <text evidence="5">The sequence shown here is derived from an EMBL/GenBank/DDBJ whole genome shotgun (WGS) entry which is preliminary data.</text>
</comment>
<sequence length="843" mass="95136">MLGNEDDYIYKKRRLHRACDFCRRKKIRCDGVKMDGSDRCSNCRLYDAECTYLEAAQKRTVSKGNIEPWPDKRVQRQDNVMSNFVHEGEDSRRISSRADGLSSTSAPSTHNSSSPLMPLKELAATGRSQNLTNDLSSIKQEECDDYLKLSDDFQRLEVRDDSVYRFFGKSSSIQLIQTVIDLKHGYVNHEDSWIPSNLFDAMRPEFRTKRSWEWNDTAPPYICTYTFPPDDLLADLIDIFLNRNDISFPCLHGPTFRRCVKDNLHLRDEMFGAVVLLVCANASRLSDDPRVLLDGEDSKQSSGWKWFNQVQNTRRSLLALPTIHDLQFYCLFGSFIFGTSSPQSCWTVIGMGIRQAQDIGAHRKRNGPPTVESEMVKRAFWCLVAMDRDASCALGRPSGINDEDIDVDFLIECDDEYWENPDPEKAFKQPPGRPSRIAYFNTTLRLNQLLGSCLRTIYCPNKSKVLLGFVGKEWEQHIVAELDSALNKWVDSIPEHLRWDPHREDELFFNQSVCLYTSYYHLQILIHRPFIPSPRNSSPSQYPSLAICTNAARSVSHLIDVQRRRGGFWAQPGCLLDTFAAGIVLLLNIWGGKKSGLALNSKKEMQDVYKCMQVLNDMESSYHLAGRLWDIMYQLANATDLPLPQQDSSPAQKRGRDHDITGTASDSDSNRSQNDSSEEMSPFAPGFAVFDSGDISTHPQQSARQAYTKGSASNPIAGPSHAPYTSQDHLFDLPMHSADLGKMPLHGLVSFTDEIRDPSQQWAATTSAYNAGASYNMNVPSSVPQGFSFPTNSDGDLLSPLGTLIPEQLDDNAMAVWSNAPNGFELYDWMAYLDGVSHENDVE</sequence>
<evidence type="ECO:0000313" key="6">
    <source>
        <dbReference type="Proteomes" id="UP000812287"/>
    </source>
</evidence>
<evidence type="ECO:0000259" key="4">
    <source>
        <dbReference type="PROSITE" id="PS50048"/>
    </source>
</evidence>
<dbReference type="Gene3D" id="4.10.240.10">
    <property type="entry name" value="Zn(2)-C6 fungal-type DNA-binding domain"/>
    <property type="match status" value="1"/>
</dbReference>
<dbReference type="PROSITE" id="PS50048">
    <property type="entry name" value="ZN2_CY6_FUNGAL_2"/>
    <property type="match status" value="1"/>
</dbReference>
<evidence type="ECO:0000256" key="2">
    <source>
        <dbReference type="ARBA" id="ARBA00023242"/>
    </source>
</evidence>
<dbReference type="PANTHER" id="PTHR46910:SF38">
    <property type="entry name" value="ZN(2)-C6 FUNGAL-TYPE DOMAIN-CONTAINING PROTEIN"/>
    <property type="match status" value="1"/>
</dbReference>
<dbReference type="SMART" id="SM00066">
    <property type="entry name" value="GAL4"/>
    <property type="match status" value="1"/>
</dbReference>
<dbReference type="EMBL" id="MU250523">
    <property type="protein sequence ID" value="KAG7453014.1"/>
    <property type="molecule type" value="Genomic_DNA"/>
</dbReference>
<feature type="region of interest" description="Disordered" evidence="3">
    <location>
        <begin position="84"/>
        <end position="116"/>
    </location>
</feature>
<feature type="domain" description="Zn(2)-C6 fungal-type" evidence="4">
    <location>
        <begin position="18"/>
        <end position="52"/>
    </location>
</feature>
<gene>
    <name evidence="5" type="ORF">BT62DRAFT_925558</name>
</gene>
<dbReference type="OrthoDB" id="4456959at2759"/>
<dbReference type="Pfam" id="PF04082">
    <property type="entry name" value="Fungal_trans"/>
    <property type="match status" value="1"/>
</dbReference>
<feature type="compositionally biased region" description="Polar residues" evidence="3">
    <location>
        <begin position="694"/>
        <end position="714"/>
    </location>
</feature>
<proteinExistence type="predicted"/>
<protein>
    <recommendedName>
        <fullName evidence="4">Zn(2)-C6 fungal-type domain-containing protein</fullName>
    </recommendedName>
</protein>
<dbReference type="SMART" id="SM00906">
    <property type="entry name" value="Fungal_trans"/>
    <property type="match status" value="1"/>
</dbReference>
<keyword evidence="2" id="KW-0539">Nucleus</keyword>
<dbReference type="PROSITE" id="PS00463">
    <property type="entry name" value="ZN2_CY6_FUNGAL_1"/>
    <property type="match status" value="1"/>
</dbReference>
<dbReference type="Pfam" id="PF00172">
    <property type="entry name" value="Zn_clus"/>
    <property type="match status" value="1"/>
</dbReference>
<dbReference type="InterPro" id="IPR007219">
    <property type="entry name" value="XnlR_reg_dom"/>
</dbReference>